<evidence type="ECO:0000313" key="2">
    <source>
        <dbReference type="Proteomes" id="UP000270924"/>
    </source>
</evidence>
<dbReference type="EMBL" id="UYWW01007084">
    <property type="protein sequence ID" value="VDM15084.1"/>
    <property type="molecule type" value="Genomic_DNA"/>
</dbReference>
<dbReference type="InParanoid" id="A0A3P7EF43"/>
<protein>
    <submittedName>
        <fullName evidence="1">Uncharacterized protein</fullName>
    </submittedName>
</protein>
<dbReference type="Proteomes" id="UP000270924">
    <property type="component" value="Unassembled WGS sequence"/>
</dbReference>
<accession>A0A3P7EF43</accession>
<gene>
    <name evidence="1" type="ORF">WBA_LOCUS8470</name>
</gene>
<keyword evidence="2" id="KW-1185">Reference proteome</keyword>
<reference evidence="1 2" key="1">
    <citation type="submission" date="2018-11" db="EMBL/GenBank/DDBJ databases">
        <authorList>
            <consortium name="Pathogen Informatics"/>
        </authorList>
    </citation>
    <scope>NUCLEOTIDE SEQUENCE [LARGE SCALE GENOMIC DNA]</scope>
</reference>
<evidence type="ECO:0000313" key="1">
    <source>
        <dbReference type="EMBL" id="VDM15084.1"/>
    </source>
</evidence>
<name>A0A3P7EF43_WUCBA</name>
<sequence length="90" mass="9937">MFEGCEAKSAVRSGCEAKSAVRSGKYERSMLIQAAAFAVKLIGKKAEIPVNNFINCYIIFNNVVLLTVNLIFSNDFVTSSSISLENYYLN</sequence>
<dbReference type="AlphaFoldDB" id="A0A3P7EF43"/>
<proteinExistence type="predicted"/>
<organism evidence="1 2">
    <name type="scientific">Wuchereria bancrofti</name>
    <dbReference type="NCBI Taxonomy" id="6293"/>
    <lineage>
        <taxon>Eukaryota</taxon>
        <taxon>Metazoa</taxon>
        <taxon>Ecdysozoa</taxon>
        <taxon>Nematoda</taxon>
        <taxon>Chromadorea</taxon>
        <taxon>Rhabditida</taxon>
        <taxon>Spirurina</taxon>
        <taxon>Spiruromorpha</taxon>
        <taxon>Filarioidea</taxon>
        <taxon>Onchocercidae</taxon>
        <taxon>Wuchereria</taxon>
    </lineage>
</organism>